<dbReference type="FunFam" id="3.40.630.30:FF:000006">
    <property type="entry name" value="Putative n-alpha-acetyltransferase 50"/>
    <property type="match status" value="1"/>
</dbReference>
<dbReference type="GO" id="GO:0007064">
    <property type="term" value="P:mitotic sister chromatid cohesion"/>
    <property type="evidence" value="ECO:0007669"/>
    <property type="project" value="TreeGrafter"/>
</dbReference>
<keyword evidence="1" id="KW-0808">Transferase</keyword>
<sequence length="184" mass="21739">MLMSVPYEAKVFPPLKGLHIRPMNDSRLCERIKVLDNYCFPVKYTESYYSDYVRHSFHEFNQLAFYHDILVGSITCRLEKTATEGEYVLYIMTIGVLEAYRHLRIGSRLLQTVLSAVHNDTRNRIVAVTLHVQVGSPALMFYRQFNFEEVQLVENYYSELDECNAILLRRVVPQPHFERHKKFK</sequence>
<organism evidence="4 5">
    <name type="scientific">Leishmania tarentolae</name>
    <name type="common">Sauroleishmania tarentolae</name>
    <dbReference type="NCBI Taxonomy" id="5689"/>
    <lineage>
        <taxon>Eukaryota</taxon>
        <taxon>Discoba</taxon>
        <taxon>Euglenozoa</taxon>
        <taxon>Kinetoplastea</taxon>
        <taxon>Metakinetoplastina</taxon>
        <taxon>Trypanosomatida</taxon>
        <taxon>Trypanosomatidae</taxon>
        <taxon>Leishmaniinae</taxon>
        <taxon>Leishmania</taxon>
        <taxon>lizard Leishmania</taxon>
    </lineage>
</organism>
<name>A0A640K8R7_LEITA</name>
<dbReference type="EMBL" id="BLBS01000003">
    <property type="protein sequence ID" value="GET85515.1"/>
    <property type="molecule type" value="Genomic_DNA"/>
</dbReference>
<dbReference type="PANTHER" id="PTHR42919:SF8">
    <property type="entry name" value="N-ALPHA-ACETYLTRANSFERASE 50"/>
    <property type="match status" value="1"/>
</dbReference>
<dbReference type="AlphaFoldDB" id="A0A640K8R7"/>
<dbReference type="Proteomes" id="UP000419144">
    <property type="component" value="Unassembled WGS sequence"/>
</dbReference>
<comment type="caution">
    <text evidence="4">The sequence shown here is derived from an EMBL/GenBank/DDBJ whole genome shotgun (WGS) entry which is preliminary data.</text>
</comment>
<dbReference type="PANTHER" id="PTHR42919">
    <property type="entry name" value="N-ALPHA-ACETYLTRANSFERASE"/>
    <property type="match status" value="1"/>
</dbReference>
<evidence type="ECO:0000256" key="2">
    <source>
        <dbReference type="ARBA" id="ARBA00023315"/>
    </source>
</evidence>
<evidence type="ECO:0000313" key="5">
    <source>
        <dbReference type="Proteomes" id="UP000419144"/>
    </source>
</evidence>
<dbReference type="VEuPathDB" id="TriTrypDB:LtaPh_0301200"/>
<keyword evidence="2" id="KW-0012">Acyltransferase</keyword>
<evidence type="ECO:0000259" key="3">
    <source>
        <dbReference type="PROSITE" id="PS51186"/>
    </source>
</evidence>
<evidence type="ECO:0000256" key="1">
    <source>
        <dbReference type="ARBA" id="ARBA00022679"/>
    </source>
</evidence>
<reference evidence="4" key="1">
    <citation type="submission" date="2019-11" db="EMBL/GenBank/DDBJ databases">
        <title>Leishmania tarentolae CDS.</title>
        <authorList>
            <person name="Goto Y."/>
            <person name="Yamagishi J."/>
        </authorList>
    </citation>
    <scope>NUCLEOTIDE SEQUENCE [LARGE SCALE GENOMIC DNA]</scope>
    <source>
        <strain evidence="4">Parrot Tar II</strain>
    </source>
</reference>
<dbReference type="Gene3D" id="3.40.630.30">
    <property type="match status" value="1"/>
</dbReference>
<dbReference type="InterPro" id="IPR051556">
    <property type="entry name" value="N-term/lysine_N-AcTrnsfr"/>
</dbReference>
<evidence type="ECO:0000313" key="4">
    <source>
        <dbReference type="EMBL" id="GET85515.1"/>
    </source>
</evidence>
<dbReference type="PROSITE" id="PS51186">
    <property type="entry name" value="GNAT"/>
    <property type="match status" value="1"/>
</dbReference>
<dbReference type="InterPro" id="IPR000182">
    <property type="entry name" value="GNAT_dom"/>
</dbReference>
<dbReference type="CDD" id="cd04301">
    <property type="entry name" value="NAT_SF"/>
    <property type="match status" value="1"/>
</dbReference>
<dbReference type="OrthoDB" id="47374at2759"/>
<dbReference type="SUPFAM" id="SSF55729">
    <property type="entry name" value="Acyl-CoA N-acyltransferases (Nat)"/>
    <property type="match status" value="1"/>
</dbReference>
<dbReference type="GO" id="GO:0031415">
    <property type="term" value="C:NatA complex"/>
    <property type="evidence" value="ECO:0007669"/>
    <property type="project" value="TreeGrafter"/>
</dbReference>
<keyword evidence="5" id="KW-1185">Reference proteome</keyword>
<proteinExistence type="predicted"/>
<accession>A0A640K8R7</accession>
<dbReference type="Pfam" id="PF00583">
    <property type="entry name" value="Acetyltransf_1"/>
    <property type="match status" value="1"/>
</dbReference>
<gene>
    <name evidence="4" type="ORF">LtaPh_0301200</name>
</gene>
<dbReference type="GO" id="GO:0016747">
    <property type="term" value="F:acyltransferase activity, transferring groups other than amino-acyl groups"/>
    <property type="evidence" value="ECO:0007669"/>
    <property type="project" value="InterPro"/>
</dbReference>
<feature type="domain" description="N-acetyltransferase" evidence="3">
    <location>
        <begin position="18"/>
        <end position="173"/>
    </location>
</feature>
<protein>
    <submittedName>
        <fullName evidence="4">Acetyltransferase, putative</fullName>
    </submittedName>
</protein>
<dbReference type="InterPro" id="IPR016181">
    <property type="entry name" value="Acyl_CoA_acyltransferase"/>
</dbReference>